<organism evidence="2 3">
    <name type="scientific">Armillaria gallica</name>
    <name type="common">Bulbous honey fungus</name>
    <name type="synonym">Armillaria bulbosa</name>
    <dbReference type="NCBI Taxonomy" id="47427"/>
    <lineage>
        <taxon>Eukaryota</taxon>
        <taxon>Fungi</taxon>
        <taxon>Dikarya</taxon>
        <taxon>Basidiomycota</taxon>
        <taxon>Agaricomycotina</taxon>
        <taxon>Agaricomycetes</taxon>
        <taxon>Agaricomycetidae</taxon>
        <taxon>Agaricales</taxon>
        <taxon>Marasmiineae</taxon>
        <taxon>Physalacriaceae</taxon>
        <taxon>Armillaria</taxon>
    </lineage>
</organism>
<proteinExistence type="predicted"/>
<accession>A0A2H3D9G8</accession>
<evidence type="ECO:0000313" key="3">
    <source>
        <dbReference type="Proteomes" id="UP000217790"/>
    </source>
</evidence>
<evidence type="ECO:0000313" key="2">
    <source>
        <dbReference type="EMBL" id="PBK88072.1"/>
    </source>
</evidence>
<keyword evidence="3" id="KW-1185">Reference proteome</keyword>
<dbReference type="AlphaFoldDB" id="A0A2H3D9G8"/>
<keyword evidence="1" id="KW-1133">Transmembrane helix</keyword>
<keyword evidence="1" id="KW-0472">Membrane</keyword>
<gene>
    <name evidence="2" type="ORF">ARMGADRAFT_441393</name>
</gene>
<dbReference type="Proteomes" id="UP000217790">
    <property type="component" value="Unassembled WGS sequence"/>
</dbReference>
<dbReference type="InParanoid" id="A0A2H3D9G8"/>
<protein>
    <submittedName>
        <fullName evidence="2">Uncharacterized protein</fullName>
    </submittedName>
</protein>
<sequence length="86" mass="9486">MMVVPERAYGGVTVTDIILVIDHYGERTRSSLRSTAAPLHLRIWYIVCTCYIFGFSVVLCPYSRPVHQDCRSGAVTGVAAYSVCGE</sequence>
<keyword evidence="1" id="KW-0812">Transmembrane</keyword>
<reference evidence="3" key="1">
    <citation type="journal article" date="2017" name="Nat. Ecol. Evol.">
        <title>Genome expansion and lineage-specific genetic innovations in the forest pathogenic fungi Armillaria.</title>
        <authorList>
            <person name="Sipos G."/>
            <person name="Prasanna A.N."/>
            <person name="Walter M.C."/>
            <person name="O'Connor E."/>
            <person name="Balint B."/>
            <person name="Krizsan K."/>
            <person name="Kiss B."/>
            <person name="Hess J."/>
            <person name="Varga T."/>
            <person name="Slot J."/>
            <person name="Riley R."/>
            <person name="Boka B."/>
            <person name="Rigling D."/>
            <person name="Barry K."/>
            <person name="Lee J."/>
            <person name="Mihaltcheva S."/>
            <person name="LaButti K."/>
            <person name="Lipzen A."/>
            <person name="Waldron R."/>
            <person name="Moloney N.M."/>
            <person name="Sperisen C."/>
            <person name="Kredics L."/>
            <person name="Vagvoelgyi C."/>
            <person name="Patrignani A."/>
            <person name="Fitzpatrick D."/>
            <person name="Nagy I."/>
            <person name="Doyle S."/>
            <person name="Anderson J.B."/>
            <person name="Grigoriev I.V."/>
            <person name="Gueldener U."/>
            <person name="Muensterkoetter M."/>
            <person name="Nagy L.G."/>
        </authorList>
    </citation>
    <scope>NUCLEOTIDE SEQUENCE [LARGE SCALE GENOMIC DNA]</scope>
    <source>
        <strain evidence="3">Ar21-2</strain>
    </source>
</reference>
<feature type="transmembrane region" description="Helical" evidence="1">
    <location>
        <begin position="43"/>
        <end position="62"/>
    </location>
</feature>
<dbReference type="EMBL" id="KZ293675">
    <property type="protein sequence ID" value="PBK88072.1"/>
    <property type="molecule type" value="Genomic_DNA"/>
</dbReference>
<name>A0A2H3D9G8_ARMGA</name>
<evidence type="ECO:0000256" key="1">
    <source>
        <dbReference type="SAM" id="Phobius"/>
    </source>
</evidence>